<sequence>MPRLIGVDAAPDDRTTAYEYDRDRRLTAVTLPSGQRMEHSYDDGRHVSTTTPEGVIEYDYLCGGRVSQITKAAKASATTGTATWLPVSTTRAR</sequence>
<keyword evidence="2" id="KW-1185">Reference proteome</keyword>
<proteinExistence type="predicted"/>
<dbReference type="InterPro" id="IPR031325">
    <property type="entry name" value="RHS_repeat"/>
</dbReference>
<dbReference type="Proteomes" id="UP001523550">
    <property type="component" value="Unassembled WGS sequence"/>
</dbReference>
<dbReference type="RefSeq" id="WP_253449475.1">
    <property type="nucleotide sequence ID" value="NZ_JALJYF010000002.1"/>
</dbReference>
<dbReference type="Pfam" id="PF05593">
    <property type="entry name" value="RHS_repeat"/>
    <property type="match status" value="1"/>
</dbReference>
<protein>
    <submittedName>
        <fullName evidence="1">YD repeat-containing protein</fullName>
    </submittedName>
</protein>
<organism evidence="1 2">
    <name type="scientific">Natronospira proteinivora</name>
    <dbReference type="NCBI Taxonomy" id="1807133"/>
    <lineage>
        <taxon>Bacteria</taxon>
        <taxon>Pseudomonadati</taxon>
        <taxon>Pseudomonadota</taxon>
        <taxon>Gammaproteobacteria</taxon>
        <taxon>Natronospirales</taxon>
        <taxon>Natronospiraceae</taxon>
        <taxon>Natronospira</taxon>
    </lineage>
</organism>
<dbReference type="InterPro" id="IPR006530">
    <property type="entry name" value="YD"/>
</dbReference>
<evidence type="ECO:0000313" key="1">
    <source>
        <dbReference type="EMBL" id="MCP1728053.1"/>
    </source>
</evidence>
<name>A0ABT1G9R2_9GAMM</name>
<evidence type="ECO:0000313" key="2">
    <source>
        <dbReference type="Proteomes" id="UP001523550"/>
    </source>
</evidence>
<reference evidence="1 2" key="1">
    <citation type="submission" date="2022-03" db="EMBL/GenBank/DDBJ databases">
        <title>Genomic Encyclopedia of Type Strains, Phase III (KMG-III): the genomes of soil and plant-associated and newly described type strains.</title>
        <authorList>
            <person name="Whitman W."/>
        </authorList>
    </citation>
    <scope>NUCLEOTIDE SEQUENCE [LARGE SCALE GENOMIC DNA]</scope>
    <source>
        <strain evidence="1 2">BSker1</strain>
    </source>
</reference>
<dbReference type="Gene3D" id="2.180.10.10">
    <property type="entry name" value="RHS repeat-associated core"/>
    <property type="match status" value="1"/>
</dbReference>
<dbReference type="EMBL" id="JALJYF010000002">
    <property type="protein sequence ID" value="MCP1728053.1"/>
    <property type="molecule type" value="Genomic_DNA"/>
</dbReference>
<dbReference type="NCBIfam" id="TIGR01643">
    <property type="entry name" value="YD_repeat_2x"/>
    <property type="match status" value="1"/>
</dbReference>
<accession>A0ABT1G9R2</accession>
<gene>
    <name evidence="1" type="ORF">J2T60_002053</name>
</gene>
<comment type="caution">
    <text evidence="1">The sequence shown here is derived from an EMBL/GenBank/DDBJ whole genome shotgun (WGS) entry which is preliminary data.</text>
</comment>